<feature type="domain" description="Response regulatory" evidence="2">
    <location>
        <begin position="71"/>
        <end position="186"/>
    </location>
</feature>
<protein>
    <submittedName>
        <fullName evidence="3">Helix-turn-helix domain-containing protein</fullName>
    </submittedName>
</protein>
<evidence type="ECO:0000256" key="1">
    <source>
        <dbReference type="PROSITE-ProRule" id="PRU00169"/>
    </source>
</evidence>
<dbReference type="EMBL" id="JALBWM010000009">
    <property type="protein sequence ID" value="MCO1333471.1"/>
    <property type="molecule type" value="Genomic_DNA"/>
</dbReference>
<dbReference type="InterPro" id="IPR001789">
    <property type="entry name" value="Sig_transdc_resp-reg_receiver"/>
</dbReference>
<feature type="modified residue" description="4-aspartylphosphate" evidence="1">
    <location>
        <position position="120"/>
    </location>
</feature>
<dbReference type="InterPro" id="IPR041657">
    <property type="entry name" value="HTH_17"/>
</dbReference>
<sequence length="190" mass="20665">MSELQVLTTGEAARYCGVNFRTVIRWIERGQLKAYKLPGRGDHRICVEDFVGFLRDNSMPVPNDLAAPSRKVLLLTTDPELTSGGRQALQQIGCDIEVAGDSFSAGIHMANAKPALLVVDTDLVGEGGFQVLDYLRSRSEYSNLSILVVPSDEDAEKARWLDAGADALLTHRSEHGELSAKAKLLLEANA</sequence>
<evidence type="ECO:0000259" key="2">
    <source>
        <dbReference type="PROSITE" id="PS50110"/>
    </source>
</evidence>
<reference evidence="3" key="1">
    <citation type="journal article" date="2022" name="Arch. Microbiol.">
        <title>Microbulbifer okhotskensis sp. nov., isolated from a deep bottom sediment of the Okhotsk Sea.</title>
        <authorList>
            <person name="Romanenko L."/>
            <person name="Kurilenko V."/>
            <person name="Otstavnykh N."/>
            <person name="Velansky P."/>
            <person name="Isaeva M."/>
            <person name="Mikhailov V."/>
        </authorList>
    </citation>
    <scope>NUCLEOTIDE SEQUENCE</scope>
    <source>
        <strain evidence="3">OS29</strain>
    </source>
</reference>
<evidence type="ECO:0000313" key="4">
    <source>
        <dbReference type="Proteomes" id="UP001139028"/>
    </source>
</evidence>
<dbReference type="RefSeq" id="WP_252464781.1">
    <property type="nucleotide sequence ID" value="NZ_JALBWM010000009.1"/>
</dbReference>
<evidence type="ECO:0000313" key="3">
    <source>
        <dbReference type="EMBL" id="MCO1333471.1"/>
    </source>
</evidence>
<dbReference type="SUPFAM" id="SSF46955">
    <property type="entry name" value="Putative DNA-binding domain"/>
    <property type="match status" value="1"/>
</dbReference>
<dbReference type="GO" id="GO:0003677">
    <property type="term" value="F:DNA binding"/>
    <property type="evidence" value="ECO:0007669"/>
    <property type="project" value="InterPro"/>
</dbReference>
<dbReference type="InterPro" id="IPR010093">
    <property type="entry name" value="SinI_DNA-bd"/>
</dbReference>
<dbReference type="PROSITE" id="PS50110">
    <property type="entry name" value="RESPONSE_REGULATORY"/>
    <property type="match status" value="1"/>
</dbReference>
<proteinExistence type="predicted"/>
<keyword evidence="4" id="KW-1185">Reference proteome</keyword>
<dbReference type="InterPro" id="IPR011006">
    <property type="entry name" value="CheY-like_superfamily"/>
</dbReference>
<comment type="caution">
    <text evidence="3">The sequence shown here is derived from an EMBL/GenBank/DDBJ whole genome shotgun (WGS) entry which is preliminary data.</text>
</comment>
<dbReference type="Pfam" id="PF00072">
    <property type="entry name" value="Response_reg"/>
    <property type="match status" value="1"/>
</dbReference>
<dbReference type="AlphaFoldDB" id="A0A9X2EQ07"/>
<dbReference type="SUPFAM" id="SSF52172">
    <property type="entry name" value="CheY-like"/>
    <property type="match status" value="1"/>
</dbReference>
<dbReference type="Proteomes" id="UP001139028">
    <property type="component" value="Unassembled WGS sequence"/>
</dbReference>
<accession>A0A9X2EQ07</accession>
<organism evidence="3 4">
    <name type="scientific">Microbulbifer okhotskensis</name>
    <dbReference type="NCBI Taxonomy" id="2926617"/>
    <lineage>
        <taxon>Bacteria</taxon>
        <taxon>Pseudomonadati</taxon>
        <taxon>Pseudomonadota</taxon>
        <taxon>Gammaproteobacteria</taxon>
        <taxon>Cellvibrionales</taxon>
        <taxon>Microbulbiferaceae</taxon>
        <taxon>Microbulbifer</taxon>
    </lineage>
</organism>
<dbReference type="Pfam" id="PF12728">
    <property type="entry name" value="HTH_17"/>
    <property type="match status" value="1"/>
</dbReference>
<dbReference type="CDD" id="cd00156">
    <property type="entry name" value="REC"/>
    <property type="match status" value="1"/>
</dbReference>
<name>A0A9X2EQ07_9GAMM</name>
<dbReference type="Gene3D" id="3.40.50.2300">
    <property type="match status" value="1"/>
</dbReference>
<dbReference type="InterPro" id="IPR009061">
    <property type="entry name" value="DNA-bd_dom_put_sf"/>
</dbReference>
<gene>
    <name evidence="3" type="ORF">MO867_03865</name>
</gene>
<dbReference type="NCBIfam" id="TIGR01764">
    <property type="entry name" value="excise"/>
    <property type="match status" value="1"/>
</dbReference>
<dbReference type="Gene3D" id="1.10.1660.10">
    <property type="match status" value="1"/>
</dbReference>
<dbReference type="SMART" id="SM00448">
    <property type="entry name" value="REC"/>
    <property type="match status" value="1"/>
</dbReference>
<keyword evidence="1" id="KW-0597">Phosphoprotein</keyword>
<dbReference type="GO" id="GO:0000160">
    <property type="term" value="P:phosphorelay signal transduction system"/>
    <property type="evidence" value="ECO:0007669"/>
    <property type="project" value="InterPro"/>
</dbReference>